<dbReference type="Pfam" id="PF20428">
    <property type="entry name" value="Sey1_3HB"/>
    <property type="match status" value="1"/>
</dbReference>
<keyword evidence="4" id="KW-1185">Reference proteome</keyword>
<dbReference type="GO" id="GO:0003924">
    <property type="term" value="F:GTPase activity"/>
    <property type="evidence" value="ECO:0007669"/>
    <property type="project" value="TreeGrafter"/>
</dbReference>
<dbReference type="PANTHER" id="PTHR45923:SF2">
    <property type="entry name" value="PROTEIN SEY1"/>
    <property type="match status" value="1"/>
</dbReference>
<dbReference type="GO" id="GO:0005783">
    <property type="term" value="C:endoplasmic reticulum"/>
    <property type="evidence" value="ECO:0007669"/>
    <property type="project" value="TreeGrafter"/>
</dbReference>
<evidence type="ECO:0000256" key="1">
    <source>
        <dbReference type="SAM" id="MobiDB-lite"/>
    </source>
</evidence>
<evidence type="ECO:0000313" key="4">
    <source>
        <dbReference type="Proteomes" id="UP000247409"/>
    </source>
</evidence>
<dbReference type="EMBL" id="NBIV01000009">
    <property type="protein sequence ID" value="PXF49015.1"/>
    <property type="molecule type" value="Genomic_DNA"/>
</dbReference>
<reference evidence="3 4" key="1">
    <citation type="journal article" date="2018" name="Mol. Biol. Evol.">
        <title>Analysis of the draft genome of the red seaweed Gracilariopsis chorda provides insights into genome size evolution in Rhodophyta.</title>
        <authorList>
            <person name="Lee J."/>
            <person name="Yang E.C."/>
            <person name="Graf L."/>
            <person name="Yang J.H."/>
            <person name="Qiu H."/>
            <person name="Zel Zion U."/>
            <person name="Chan C.X."/>
            <person name="Stephens T.G."/>
            <person name="Weber A.P.M."/>
            <person name="Boo G.H."/>
            <person name="Boo S.M."/>
            <person name="Kim K.M."/>
            <person name="Shin Y."/>
            <person name="Jung M."/>
            <person name="Lee S.J."/>
            <person name="Yim H.S."/>
            <person name="Lee J.H."/>
            <person name="Bhattacharya D."/>
            <person name="Yoon H.S."/>
        </authorList>
    </citation>
    <scope>NUCLEOTIDE SEQUENCE [LARGE SCALE GENOMIC DNA]</scope>
    <source>
        <strain evidence="3 4">SKKU-2015</strain>
        <tissue evidence="3">Whole body</tissue>
    </source>
</reference>
<comment type="caution">
    <text evidence="3">The sequence shown here is derived from an EMBL/GenBank/DDBJ whole genome shotgun (WGS) entry which is preliminary data.</text>
</comment>
<proteinExistence type="predicted"/>
<evidence type="ECO:0000259" key="2">
    <source>
        <dbReference type="Pfam" id="PF20428"/>
    </source>
</evidence>
<dbReference type="GO" id="GO:0016320">
    <property type="term" value="P:endoplasmic reticulum membrane fusion"/>
    <property type="evidence" value="ECO:0007669"/>
    <property type="project" value="TreeGrafter"/>
</dbReference>
<dbReference type="PANTHER" id="PTHR45923">
    <property type="entry name" value="PROTEIN SEY1"/>
    <property type="match status" value="1"/>
</dbReference>
<feature type="domain" description="Sey1/RHD3-like three-helix bundle" evidence="2">
    <location>
        <begin position="305"/>
        <end position="436"/>
    </location>
</feature>
<dbReference type="InterPro" id="IPR008803">
    <property type="entry name" value="RHD3/Sey1"/>
</dbReference>
<dbReference type="Proteomes" id="UP000247409">
    <property type="component" value="Unassembled WGS sequence"/>
</dbReference>
<evidence type="ECO:0000313" key="3">
    <source>
        <dbReference type="EMBL" id="PXF49015.1"/>
    </source>
</evidence>
<protein>
    <submittedName>
        <fullName evidence="3">Protein SEY1-like</fullName>
    </submittedName>
</protein>
<sequence>MVVPSINGLQAASTIAGDAFAVVFAAAPRNASAVRVLSTALDVNISVPAPDLAKSPRKAHSQDTHMLCAGAAPGGPLLITFDGLHESGSASSLENSLTLATAVSGVILLSVRLHDLVRPSSSGIPEIMTAIERSLVLRVSGVAPPLPKRRLFVVAVRDYESDQVEQDELEHALSDRLSAAYSEIDLPSGYAATEFSDLFDLHVFTFPVERHCAADFEVAVNKLGGFLRDANNKYADAGMTGHRLSDIIAKVQDSIRAESAEDLPEDKELTATFSCSTIMQNVFDKYRNATKRWKATVDTGRIVANFGAENDRLIERTLEVYDKDASAFKSTAAYLRKREELKSRLLADSYALFAKQILKVRENAYQVFRAKLARIRITDKVEKNVRGAVKVAESFFVEHGEVLRSKLGSWRFDNERHELVNHMRDDATERLQLARLQGNYVPSIRAPIAFAFHTLLLAPFGKDSRMQVPYAEEMKQTYDPDKVKQAYIMRIRPFQGGQVRSVNSSDEFVGSSLDQLGPLFEDGSADDS</sequence>
<dbReference type="AlphaFoldDB" id="A0A2V3J3P5"/>
<dbReference type="OrthoDB" id="5278at2759"/>
<accession>A0A2V3J3P5</accession>
<name>A0A2V3J3P5_9FLOR</name>
<dbReference type="InterPro" id="IPR046758">
    <property type="entry name" value="Sey1/RHD3-like_3HB"/>
</dbReference>
<feature type="region of interest" description="Disordered" evidence="1">
    <location>
        <begin position="509"/>
        <end position="528"/>
    </location>
</feature>
<gene>
    <name evidence="3" type="ORF">BWQ96_01153</name>
</gene>
<organism evidence="3 4">
    <name type="scientific">Gracilariopsis chorda</name>
    <dbReference type="NCBI Taxonomy" id="448386"/>
    <lineage>
        <taxon>Eukaryota</taxon>
        <taxon>Rhodophyta</taxon>
        <taxon>Florideophyceae</taxon>
        <taxon>Rhodymeniophycidae</taxon>
        <taxon>Gracilariales</taxon>
        <taxon>Gracilariaceae</taxon>
        <taxon>Gracilariopsis</taxon>
    </lineage>
</organism>